<dbReference type="InterPro" id="IPR009936">
    <property type="entry name" value="DUF1468"/>
</dbReference>
<feature type="transmembrane region" description="Helical" evidence="1">
    <location>
        <begin position="107"/>
        <end position="129"/>
    </location>
</feature>
<organism evidence="3">
    <name type="scientific">uncultured Alphaproteobacteria bacterium</name>
    <dbReference type="NCBI Taxonomy" id="91750"/>
    <lineage>
        <taxon>Bacteria</taxon>
        <taxon>Pseudomonadati</taxon>
        <taxon>Pseudomonadota</taxon>
        <taxon>Alphaproteobacteria</taxon>
        <taxon>environmental samples</taxon>
    </lineage>
</organism>
<gene>
    <name evidence="3" type="ORF">KL86APRO_20447</name>
</gene>
<sequence>MKQKAIPALILLMSAYWFYSGWFVYGVWYAGGLGGGFMPVLSSSLAAIFAIVLLIRGDAAAKAVPWSAFIPVAMVALAVTLSHAIGLLPAIGIMLFAWVWLLERYPLGRALFIAACPMAAIYGVFRLWLQVPFPTGTLFGG</sequence>
<name>A0A212KKC3_9PROT</name>
<feature type="transmembrane region" description="Helical" evidence="1">
    <location>
        <begin position="68"/>
        <end position="101"/>
    </location>
</feature>
<evidence type="ECO:0000256" key="1">
    <source>
        <dbReference type="SAM" id="Phobius"/>
    </source>
</evidence>
<dbReference type="Pfam" id="PF07331">
    <property type="entry name" value="TctB"/>
    <property type="match status" value="1"/>
</dbReference>
<protein>
    <recommendedName>
        <fullName evidence="2">DUF1468 domain-containing protein</fullName>
    </recommendedName>
</protein>
<keyword evidence="1" id="KW-0472">Membrane</keyword>
<evidence type="ECO:0000259" key="2">
    <source>
        <dbReference type="Pfam" id="PF07331"/>
    </source>
</evidence>
<keyword evidence="1" id="KW-1133">Transmembrane helix</keyword>
<dbReference type="AlphaFoldDB" id="A0A212KKC3"/>
<keyword evidence="1" id="KW-0812">Transmembrane</keyword>
<proteinExistence type="predicted"/>
<feature type="domain" description="DUF1468" evidence="2">
    <location>
        <begin position="7"/>
        <end position="134"/>
    </location>
</feature>
<feature type="transmembrane region" description="Helical" evidence="1">
    <location>
        <begin position="7"/>
        <end position="30"/>
    </location>
</feature>
<feature type="transmembrane region" description="Helical" evidence="1">
    <location>
        <begin position="36"/>
        <end position="56"/>
    </location>
</feature>
<accession>A0A212KKC3</accession>
<reference evidence="3" key="1">
    <citation type="submission" date="2016-04" db="EMBL/GenBank/DDBJ databases">
        <authorList>
            <person name="Evans L.H."/>
            <person name="Alamgir A."/>
            <person name="Owens N."/>
            <person name="Weber N.D."/>
            <person name="Virtaneva K."/>
            <person name="Barbian K."/>
            <person name="Babar A."/>
            <person name="Rosenke K."/>
        </authorList>
    </citation>
    <scope>NUCLEOTIDE SEQUENCE</scope>
    <source>
        <strain evidence="3">86</strain>
    </source>
</reference>
<dbReference type="EMBL" id="FLUO01000002">
    <property type="protein sequence ID" value="SBW12107.1"/>
    <property type="molecule type" value="Genomic_DNA"/>
</dbReference>
<evidence type="ECO:0000313" key="3">
    <source>
        <dbReference type="EMBL" id="SBW12107.1"/>
    </source>
</evidence>